<dbReference type="OrthoDB" id="10620996at2759"/>
<accession>A0A9P1CGK9</accession>
<gene>
    <name evidence="1" type="ORF">C1SCF055_LOCUS18773</name>
</gene>
<evidence type="ECO:0000313" key="1">
    <source>
        <dbReference type="EMBL" id="CAI3991907.1"/>
    </source>
</evidence>
<dbReference type="Proteomes" id="UP001152797">
    <property type="component" value="Unassembled WGS sequence"/>
</dbReference>
<organism evidence="1">
    <name type="scientific">Cladocopium goreaui</name>
    <dbReference type="NCBI Taxonomy" id="2562237"/>
    <lineage>
        <taxon>Eukaryota</taxon>
        <taxon>Sar</taxon>
        <taxon>Alveolata</taxon>
        <taxon>Dinophyceae</taxon>
        <taxon>Suessiales</taxon>
        <taxon>Symbiodiniaceae</taxon>
        <taxon>Cladocopium</taxon>
    </lineage>
</organism>
<sequence length="245" mass="25735">MALSSFGLSRTGVSISDISSLLGLLVDGGGFLANLNVLAIALRQIRDLRPIAKTFDGAIWWMSHFLHTSSLTTLILGEVPSSRRSALEGQGFPNGMNPLGPLGMLGDDGGEPGEPGEPFSTEAAFQLLDALQFLQREAVPALLSLEAASVAGLTEGLPLEPALRDIQSFVSRITNTTRGEIETSVVPSLLNGSLSTGICSSQAAPAVGQLIARTHERCPFYRAVVPQLARGSLTSGLLETQSCHV</sequence>
<proteinExistence type="predicted"/>
<dbReference type="EMBL" id="CAMXCT020001646">
    <property type="protein sequence ID" value="CAL1145282.1"/>
    <property type="molecule type" value="Genomic_DNA"/>
</dbReference>
<reference evidence="2 3" key="2">
    <citation type="submission" date="2024-05" db="EMBL/GenBank/DDBJ databases">
        <authorList>
            <person name="Chen Y."/>
            <person name="Shah S."/>
            <person name="Dougan E. K."/>
            <person name="Thang M."/>
            <person name="Chan C."/>
        </authorList>
    </citation>
    <scope>NUCLEOTIDE SEQUENCE [LARGE SCALE GENOMIC DNA]</scope>
</reference>
<comment type="caution">
    <text evidence="1">The sequence shown here is derived from an EMBL/GenBank/DDBJ whole genome shotgun (WGS) entry which is preliminary data.</text>
</comment>
<reference evidence="1" key="1">
    <citation type="submission" date="2022-10" db="EMBL/GenBank/DDBJ databases">
        <authorList>
            <person name="Chen Y."/>
            <person name="Dougan E. K."/>
            <person name="Chan C."/>
            <person name="Rhodes N."/>
            <person name="Thang M."/>
        </authorList>
    </citation>
    <scope>NUCLEOTIDE SEQUENCE</scope>
</reference>
<evidence type="ECO:0000313" key="3">
    <source>
        <dbReference type="Proteomes" id="UP001152797"/>
    </source>
</evidence>
<dbReference type="EMBL" id="CAMXCT010001646">
    <property type="protein sequence ID" value="CAI3991907.1"/>
    <property type="molecule type" value="Genomic_DNA"/>
</dbReference>
<dbReference type="EMBL" id="CAMXCT030001646">
    <property type="protein sequence ID" value="CAL4779219.1"/>
    <property type="molecule type" value="Genomic_DNA"/>
</dbReference>
<name>A0A9P1CGK9_9DINO</name>
<protein>
    <submittedName>
        <fullName evidence="1">Uncharacterized protein</fullName>
    </submittedName>
</protein>
<keyword evidence="3" id="KW-1185">Reference proteome</keyword>
<evidence type="ECO:0000313" key="2">
    <source>
        <dbReference type="EMBL" id="CAL4779219.1"/>
    </source>
</evidence>
<dbReference type="AlphaFoldDB" id="A0A9P1CGK9"/>